<evidence type="ECO:0000313" key="3">
    <source>
        <dbReference type="Proteomes" id="UP000220629"/>
    </source>
</evidence>
<dbReference type="Proteomes" id="UP000220629">
    <property type="component" value="Unassembled WGS sequence"/>
</dbReference>
<organism evidence="2 3">
    <name type="scientific">Burkholderia gladioli</name>
    <name type="common">Pseudomonas marginata</name>
    <name type="synonym">Phytomonas marginata</name>
    <dbReference type="NCBI Taxonomy" id="28095"/>
    <lineage>
        <taxon>Bacteria</taxon>
        <taxon>Pseudomonadati</taxon>
        <taxon>Pseudomonadota</taxon>
        <taxon>Betaproteobacteria</taxon>
        <taxon>Burkholderiales</taxon>
        <taxon>Burkholderiaceae</taxon>
        <taxon>Burkholderia</taxon>
    </lineage>
</organism>
<evidence type="ECO:0000313" key="1">
    <source>
        <dbReference type="EMBL" id="PEH40519.1"/>
    </source>
</evidence>
<dbReference type="EMBL" id="PDDY01000002">
    <property type="protein sequence ID" value="PEH40519.1"/>
    <property type="molecule type" value="Genomic_DNA"/>
</dbReference>
<dbReference type="EMBL" id="PDDY01000002">
    <property type="protein sequence ID" value="PEH40655.1"/>
    <property type="molecule type" value="Genomic_DNA"/>
</dbReference>
<accession>A0A2A7SBI9</accession>
<proteinExistence type="predicted"/>
<evidence type="ECO:0000313" key="2">
    <source>
        <dbReference type="EMBL" id="PEH40655.1"/>
    </source>
</evidence>
<protein>
    <submittedName>
        <fullName evidence="2">Uncharacterized protein</fullName>
    </submittedName>
</protein>
<gene>
    <name evidence="1" type="ORF">CRM94_15995</name>
    <name evidence="2" type="ORF">CRM94_16870</name>
</gene>
<reference evidence="3" key="1">
    <citation type="submission" date="2017-09" db="EMBL/GenBank/DDBJ databases">
        <title>FDA dAtabase for Regulatory Grade micrObial Sequences (FDA-ARGOS): Supporting development and validation of Infectious Disease Dx tests.</title>
        <authorList>
            <person name="Minogue T."/>
            <person name="Wolcott M."/>
            <person name="Wasieloski L."/>
            <person name="Aguilar W."/>
            <person name="Moore D."/>
            <person name="Tallon L."/>
            <person name="Sadzewicz L."/>
            <person name="Ott S."/>
            <person name="Zhao X."/>
            <person name="Nagaraj S."/>
            <person name="Vavikolanu K."/>
            <person name="Aluvathingal J."/>
            <person name="Nadendla S."/>
            <person name="Sichtig H."/>
        </authorList>
    </citation>
    <scope>NUCLEOTIDE SEQUENCE [LARGE SCALE GENOMIC DNA]</scope>
    <source>
        <strain evidence="3">FDAARGOS_390</strain>
    </source>
</reference>
<name>A0A2A7SBI9_BURGA</name>
<sequence length="64" mass="6981">MRDEAKLGEAIAAGPRDIESALTIYEAAMFSRSEVAAAGAHWVLDLCLGKRTPFSLIEFLNAER</sequence>
<dbReference type="AlphaFoldDB" id="A0A2A7SBI9"/>
<reference evidence="2" key="2">
    <citation type="submission" date="2017-09" db="EMBL/GenBank/DDBJ databases">
        <title>FDA dAtabase for Regulatory Grade micrObial Sequences (FDA-ARGOS): Supporting development and validation of Infectious Disease Dx tests.</title>
        <authorList>
            <person name="Minogue T."/>
            <person name="Wolcott M."/>
            <person name="Wasieloski L."/>
            <person name="Aguilar W."/>
            <person name="Moore D."/>
            <person name="Tallon L.J."/>
            <person name="Sadzewicz L."/>
            <person name="Ott S."/>
            <person name="Zhao X."/>
            <person name="Nagaraj S."/>
            <person name="Vavikolanu K."/>
            <person name="Aluvathingal J."/>
            <person name="Nadendla S."/>
            <person name="Sichtig H."/>
        </authorList>
    </citation>
    <scope>NUCLEOTIDE SEQUENCE</scope>
    <source>
        <strain evidence="2">FDAARGOS_390</strain>
    </source>
</reference>
<comment type="caution">
    <text evidence="2">The sequence shown here is derived from an EMBL/GenBank/DDBJ whole genome shotgun (WGS) entry which is preliminary data.</text>
</comment>